<protein>
    <submittedName>
        <fullName evidence="2">Uncharacterized protein</fullName>
    </submittedName>
</protein>
<gene>
    <name evidence="2" type="ORF">NDU88_001880</name>
</gene>
<accession>A0AAV7KRA2</accession>
<dbReference type="AlphaFoldDB" id="A0AAV7KRA2"/>
<dbReference type="Proteomes" id="UP001066276">
    <property type="component" value="Chromosome 12"/>
</dbReference>
<dbReference type="EMBL" id="JANPWB010000016">
    <property type="protein sequence ID" value="KAJ1081702.1"/>
    <property type="molecule type" value="Genomic_DNA"/>
</dbReference>
<proteinExistence type="predicted"/>
<feature type="compositionally biased region" description="Polar residues" evidence="1">
    <location>
        <begin position="48"/>
        <end position="59"/>
    </location>
</feature>
<sequence>MTLPAPAGPCSGSRPRSARPPPADRCVYVPTCEGGIFSVSPKRHQASLCRSPQAGSTFVSAGPQASPPQPQGPPSTSAAVWQPSHCSAVSFGATGQQAHPPPSTDSRAQSPSPSLAPRPHLRSPRAGSTAVPMGALASPLQPQGNRLQFIRPRS</sequence>
<evidence type="ECO:0000313" key="2">
    <source>
        <dbReference type="EMBL" id="KAJ1081702.1"/>
    </source>
</evidence>
<comment type="caution">
    <text evidence="2">The sequence shown here is derived from an EMBL/GenBank/DDBJ whole genome shotgun (WGS) entry which is preliminary data.</text>
</comment>
<evidence type="ECO:0000256" key="1">
    <source>
        <dbReference type="SAM" id="MobiDB-lite"/>
    </source>
</evidence>
<keyword evidence="3" id="KW-1185">Reference proteome</keyword>
<evidence type="ECO:0000313" key="3">
    <source>
        <dbReference type="Proteomes" id="UP001066276"/>
    </source>
</evidence>
<name>A0AAV7KRA2_PLEWA</name>
<feature type="region of interest" description="Disordered" evidence="1">
    <location>
        <begin position="1"/>
        <end position="24"/>
    </location>
</feature>
<feature type="region of interest" description="Disordered" evidence="1">
    <location>
        <begin position="41"/>
        <end position="154"/>
    </location>
</feature>
<feature type="compositionally biased region" description="Polar residues" evidence="1">
    <location>
        <begin position="104"/>
        <end position="113"/>
    </location>
</feature>
<organism evidence="2 3">
    <name type="scientific">Pleurodeles waltl</name>
    <name type="common">Iberian ribbed newt</name>
    <dbReference type="NCBI Taxonomy" id="8319"/>
    <lineage>
        <taxon>Eukaryota</taxon>
        <taxon>Metazoa</taxon>
        <taxon>Chordata</taxon>
        <taxon>Craniata</taxon>
        <taxon>Vertebrata</taxon>
        <taxon>Euteleostomi</taxon>
        <taxon>Amphibia</taxon>
        <taxon>Batrachia</taxon>
        <taxon>Caudata</taxon>
        <taxon>Salamandroidea</taxon>
        <taxon>Salamandridae</taxon>
        <taxon>Pleurodelinae</taxon>
        <taxon>Pleurodeles</taxon>
    </lineage>
</organism>
<reference evidence="2" key="1">
    <citation type="journal article" date="2022" name="bioRxiv">
        <title>Sequencing and chromosome-scale assembly of the giantPleurodeles waltlgenome.</title>
        <authorList>
            <person name="Brown T."/>
            <person name="Elewa A."/>
            <person name="Iarovenko S."/>
            <person name="Subramanian E."/>
            <person name="Araus A.J."/>
            <person name="Petzold A."/>
            <person name="Susuki M."/>
            <person name="Suzuki K.-i.T."/>
            <person name="Hayashi T."/>
            <person name="Toyoda A."/>
            <person name="Oliveira C."/>
            <person name="Osipova E."/>
            <person name="Leigh N.D."/>
            <person name="Simon A."/>
            <person name="Yun M.H."/>
        </authorList>
    </citation>
    <scope>NUCLEOTIDE SEQUENCE</scope>
    <source>
        <strain evidence="2">20211129_DDA</strain>
        <tissue evidence="2">Liver</tissue>
    </source>
</reference>